<proteinExistence type="predicted"/>
<feature type="non-terminal residue" evidence="2">
    <location>
        <position position="51"/>
    </location>
</feature>
<evidence type="ECO:0000313" key="2">
    <source>
        <dbReference type="EMBL" id="MCD7452221.1"/>
    </source>
</evidence>
<protein>
    <submittedName>
        <fullName evidence="2">Uncharacterized protein</fullName>
    </submittedName>
</protein>
<organism evidence="2 3">
    <name type="scientific">Datura stramonium</name>
    <name type="common">Jimsonweed</name>
    <name type="synonym">Common thornapple</name>
    <dbReference type="NCBI Taxonomy" id="4076"/>
    <lineage>
        <taxon>Eukaryota</taxon>
        <taxon>Viridiplantae</taxon>
        <taxon>Streptophyta</taxon>
        <taxon>Embryophyta</taxon>
        <taxon>Tracheophyta</taxon>
        <taxon>Spermatophyta</taxon>
        <taxon>Magnoliopsida</taxon>
        <taxon>eudicotyledons</taxon>
        <taxon>Gunneridae</taxon>
        <taxon>Pentapetalae</taxon>
        <taxon>asterids</taxon>
        <taxon>lamiids</taxon>
        <taxon>Solanales</taxon>
        <taxon>Solanaceae</taxon>
        <taxon>Solanoideae</taxon>
        <taxon>Datureae</taxon>
        <taxon>Datura</taxon>
    </lineage>
</organism>
<gene>
    <name evidence="2" type="ORF">HAX54_015798</name>
</gene>
<comment type="caution">
    <text evidence="2">The sequence shown here is derived from an EMBL/GenBank/DDBJ whole genome shotgun (WGS) entry which is preliminary data.</text>
</comment>
<accession>A0ABS8RZG2</accession>
<evidence type="ECO:0000256" key="1">
    <source>
        <dbReference type="SAM" id="MobiDB-lite"/>
    </source>
</evidence>
<feature type="compositionally biased region" description="Polar residues" evidence="1">
    <location>
        <begin position="1"/>
        <end position="16"/>
    </location>
</feature>
<feature type="region of interest" description="Disordered" evidence="1">
    <location>
        <begin position="1"/>
        <end position="34"/>
    </location>
</feature>
<evidence type="ECO:0000313" key="3">
    <source>
        <dbReference type="Proteomes" id="UP000823775"/>
    </source>
</evidence>
<dbReference type="EMBL" id="JACEIK010000201">
    <property type="protein sequence ID" value="MCD7452221.1"/>
    <property type="molecule type" value="Genomic_DNA"/>
</dbReference>
<reference evidence="2 3" key="1">
    <citation type="journal article" date="2021" name="BMC Genomics">
        <title>Datura genome reveals duplications of psychoactive alkaloid biosynthetic genes and high mutation rate following tissue culture.</title>
        <authorList>
            <person name="Rajewski A."/>
            <person name="Carter-House D."/>
            <person name="Stajich J."/>
            <person name="Litt A."/>
        </authorList>
    </citation>
    <scope>NUCLEOTIDE SEQUENCE [LARGE SCALE GENOMIC DNA]</scope>
    <source>
        <strain evidence="2">AR-01</strain>
    </source>
</reference>
<name>A0ABS8RZG2_DATST</name>
<keyword evidence="3" id="KW-1185">Reference proteome</keyword>
<sequence length="51" mass="5725">MGEASTLSIPRNVPSSSREKTKRSIPVEEAYNEPANQYEDIFPKRQFGVVA</sequence>
<dbReference type="Proteomes" id="UP000823775">
    <property type="component" value="Unassembled WGS sequence"/>
</dbReference>